<feature type="compositionally biased region" description="Polar residues" evidence="5">
    <location>
        <begin position="501"/>
        <end position="517"/>
    </location>
</feature>
<evidence type="ECO:0000256" key="3">
    <source>
        <dbReference type="ARBA" id="ARBA00022989"/>
    </source>
</evidence>
<organism evidence="7 8">
    <name type="scientific">Lentinus tigrinus ALCF2SS1-6</name>
    <dbReference type="NCBI Taxonomy" id="1328759"/>
    <lineage>
        <taxon>Eukaryota</taxon>
        <taxon>Fungi</taxon>
        <taxon>Dikarya</taxon>
        <taxon>Basidiomycota</taxon>
        <taxon>Agaricomycotina</taxon>
        <taxon>Agaricomycetes</taxon>
        <taxon>Polyporales</taxon>
        <taxon>Polyporaceae</taxon>
        <taxon>Lentinus</taxon>
    </lineage>
</organism>
<evidence type="ECO:0000256" key="5">
    <source>
        <dbReference type="SAM" id="MobiDB-lite"/>
    </source>
</evidence>
<feature type="region of interest" description="Disordered" evidence="5">
    <location>
        <begin position="435"/>
        <end position="615"/>
    </location>
</feature>
<protein>
    <recommendedName>
        <fullName evidence="9">Glucose receptor Git3 N-terminal domain-containing protein</fullName>
    </recommendedName>
</protein>
<dbReference type="GO" id="GO:0004930">
    <property type="term" value="F:G protein-coupled receptor activity"/>
    <property type="evidence" value="ECO:0007669"/>
    <property type="project" value="TreeGrafter"/>
</dbReference>
<keyword evidence="2 6" id="KW-0812">Transmembrane</keyword>
<feature type="transmembrane region" description="Helical" evidence="6">
    <location>
        <begin position="138"/>
        <end position="159"/>
    </location>
</feature>
<dbReference type="OrthoDB" id="100006at2759"/>
<dbReference type="AlphaFoldDB" id="A0A5C2SB11"/>
<sequence>MSSFTQTLVYQSGQASSLIAIVLFASISVLAILAVFLRYSWDPLVALVKRRSNANQHHSRAFFHTQLGAYIASLMLGNALSSSSMIINGEWAGARAVTEGILCNTQGILSQIGDTAGAYFTGTIAIHTFNTLVLRNKVPVWVCMSTTAFGWLFAILMAATPTWIRKSPFGPVYGFDGLSCGISLGHPILSLTLHLVPLLLGSVFSVIFYTLVFLILRGTVTIDGGIKFNFNRSHRWSMSSVTTVEYQRFIAAVARSMLWYPFAYNILLLPEIIVSLTESSGINVPFQANVFASATASLLGTANALILINTLRILRPFLEGNLTVGSTSIDSKKPKDADMESFFAGAKSPMGFTPSPSTPKNPDKAFVNKREKTEWSPPPRNVSKAVSATVARGLNRVSQSVSLKRNKEPQFNPVSRAITPVAELNAMITVPEPAFRKNTLPSSPRLPGASPSLPAPRRDTRSPVVRQPTLTADPSPAEAQYTTISLKTPEPPRKSAAPTKAASSEGGSRHTSANDSILSMYLSRTPEGEEMEKPAPPPKPLPPKPRPQPMPLSARPQVSQNSFAPSPLPSLRSARPAGYAPEKAAFASDEWAERVRRGAPTPTTAATVKTERRRSRSLDLNATAAFPRTPAMRTPMYGDSLTVGTPMTAVTPRRDASLSAVSARTPVARTPSSSRRLPATPSRSGSTTPGAYGYL</sequence>
<dbReference type="STRING" id="1328759.A0A5C2SB11"/>
<feature type="transmembrane region" description="Helical" evidence="6">
    <location>
        <begin position="195"/>
        <end position="216"/>
    </location>
</feature>
<reference evidence="7" key="1">
    <citation type="journal article" date="2018" name="Genome Biol. Evol.">
        <title>Genomics and development of Lentinus tigrinus, a white-rot wood-decaying mushroom with dimorphic fruiting bodies.</title>
        <authorList>
            <person name="Wu B."/>
            <person name="Xu Z."/>
            <person name="Knudson A."/>
            <person name="Carlson A."/>
            <person name="Chen N."/>
            <person name="Kovaka S."/>
            <person name="LaButti K."/>
            <person name="Lipzen A."/>
            <person name="Pennachio C."/>
            <person name="Riley R."/>
            <person name="Schakwitz W."/>
            <person name="Umezawa K."/>
            <person name="Ohm R.A."/>
            <person name="Grigoriev I.V."/>
            <person name="Nagy L.G."/>
            <person name="Gibbons J."/>
            <person name="Hibbett D."/>
        </authorList>
    </citation>
    <scope>NUCLEOTIDE SEQUENCE [LARGE SCALE GENOMIC DNA]</scope>
    <source>
        <strain evidence="7">ALCF2SS1-6</strain>
    </source>
</reference>
<proteinExistence type="predicted"/>
<dbReference type="PANTHER" id="PTHR23112">
    <property type="entry name" value="G PROTEIN-COUPLED RECEPTOR 157-RELATED"/>
    <property type="match status" value="1"/>
</dbReference>
<feature type="transmembrane region" description="Helical" evidence="6">
    <location>
        <begin position="288"/>
        <end position="308"/>
    </location>
</feature>
<name>A0A5C2SB11_9APHY</name>
<evidence type="ECO:0000313" key="7">
    <source>
        <dbReference type="EMBL" id="RPD61012.1"/>
    </source>
</evidence>
<keyword evidence="8" id="KW-1185">Reference proteome</keyword>
<accession>A0A5C2SB11</accession>
<evidence type="ECO:0000256" key="2">
    <source>
        <dbReference type="ARBA" id="ARBA00022692"/>
    </source>
</evidence>
<evidence type="ECO:0008006" key="9">
    <source>
        <dbReference type="Google" id="ProtNLM"/>
    </source>
</evidence>
<feature type="compositionally biased region" description="Pro residues" evidence="5">
    <location>
        <begin position="534"/>
        <end position="550"/>
    </location>
</feature>
<gene>
    <name evidence="7" type="ORF">L227DRAFT_500903</name>
</gene>
<feature type="transmembrane region" description="Helical" evidence="6">
    <location>
        <begin position="18"/>
        <end position="41"/>
    </location>
</feature>
<feature type="region of interest" description="Disordered" evidence="5">
    <location>
        <begin position="645"/>
        <end position="695"/>
    </location>
</feature>
<keyword evidence="4 6" id="KW-0472">Membrane</keyword>
<evidence type="ECO:0000256" key="1">
    <source>
        <dbReference type="ARBA" id="ARBA00004141"/>
    </source>
</evidence>
<dbReference type="PANTHER" id="PTHR23112:SF37">
    <property type="entry name" value="G PROTEIN-COUPLED RECEPTOR GPR1"/>
    <property type="match status" value="1"/>
</dbReference>
<keyword evidence="3 6" id="KW-1133">Transmembrane helix</keyword>
<evidence type="ECO:0000313" key="8">
    <source>
        <dbReference type="Proteomes" id="UP000313359"/>
    </source>
</evidence>
<comment type="subcellular location">
    <subcellularLocation>
        <location evidence="1">Membrane</location>
        <topology evidence="1">Multi-pass membrane protein</topology>
    </subcellularLocation>
</comment>
<feature type="compositionally biased region" description="Polar residues" evidence="5">
    <location>
        <begin position="670"/>
        <end position="689"/>
    </location>
</feature>
<evidence type="ECO:0000256" key="4">
    <source>
        <dbReference type="ARBA" id="ARBA00023136"/>
    </source>
</evidence>
<dbReference type="GO" id="GO:0007189">
    <property type="term" value="P:adenylate cyclase-activating G protein-coupled receptor signaling pathway"/>
    <property type="evidence" value="ECO:0007669"/>
    <property type="project" value="TreeGrafter"/>
</dbReference>
<dbReference type="EMBL" id="ML122263">
    <property type="protein sequence ID" value="RPD61012.1"/>
    <property type="molecule type" value="Genomic_DNA"/>
</dbReference>
<dbReference type="GO" id="GO:0005886">
    <property type="term" value="C:plasma membrane"/>
    <property type="evidence" value="ECO:0007669"/>
    <property type="project" value="TreeGrafter"/>
</dbReference>
<evidence type="ECO:0000256" key="6">
    <source>
        <dbReference type="SAM" id="Phobius"/>
    </source>
</evidence>
<dbReference type="Proteomes" id="UP000313359">
    <property type="component" value="Unassembled WGS sequence"/>
</dbReference>